<organism evidence="2 3">
    <name type="scientific">Paenibacillus silvae</name>
    <dbReference type="NCBI Taxonomy" id="1325358"/>
    <lineage>
        <taxon>Bacteria</taxon>
        <taxon>Bacillati</taxon>
        <taxon>Bacillota</taxon>
        <taxon>Bacilli</taxon>
        <taxon>Bacillales</taxon>
        <taxon>Paenibacillaceae</taxon>
        <taxon>Paenibacillus</taxon>
    </lineage>
</organism>
<feature type="domain" description="Microcin J25-processing protein McjB C-terminal" evidence="1">
    <location>
        <begin position="49"/>
        <end position="141"/>
    </location>
</feature>
<evidence type="ECO:0000313" key="2">
    <source>
        <dbReference type="EMBL" id="PZT54328.1"/>
    </source>
</evidence>
<dbReference type="NCBIfam" id="NF033537">
    <property type="entry name" value="lasso_biosyn_B2"/>
    <property type="match status" value="1"/>
</dbReference>
<reference evidence="2 3" key="1">
    <citation type="submission" date="2018-06" db="EMBL/GenBank/DDBJ databases">
        <title>Isolation of heavy metals resistant Paenibacillus silvae NC2 from Gold-Copper mine in ZiJin, China.</title>
        <authorList>
            <person name="Xu J."/>
            <person name="Mazhar H.S."/>
            <person name="Rensing C."/>
        </authorList>
    </citation>
    <scope>NUCLEOTIDE SEQUENCE [LARGE SCALE GENOMIC DNA]</scope>
    <source>
        <strain evidence="2 3">NC2</strain>
    </source>
</reference>
<protein>
    <submittedName>
        <fullName evidence="2">Lasso peptide biosynthesis B2 protein</fullName>
    </submittedName>
</protein>
<accession>A0A2W6NH14</accession>
<dbReference type="Pfam" id="PF13471">
    <property type="entry name" value="Transglut_core3"/>
    <property type="match status" value="1"/>
</dbReference>
<sequence length="160" mass="17898">MFRKIKAFFKLSGSMRRLVWEAYVLLAWARIQKAKPFAKIAPGLGAPMFETPMTGLNRDQIAMIRSISKAVMIAAKYTLWESSCLVMAVAAMKMLERRHIESTLYMGTAKNEQGQLMAHAWLRSGKLIVTGADTMDQYTVVGVFGKRCPEKGAGEIVYNT</sequence>
<dbReference type="RefSeq" id="WP_111271484.1">
    <property type="nucleotide sequence ID" value="NZ_QKWW01000048.1"/>
</dbReference>
<name>A0A2W6NH14_9BACL</name>
<dbReference type="Proteomes" id="UP000249204">
    <property type="component" value="Unassembled WGS sequence"/>
</dbReference>
<evidence type="ECO:0000313" key="3">
    <source>
        <dbReference type="Proteomes" id="UP000249204"/>
    </source>
</evidence>
<comment type="caution">
    <text evidence="2">The sequence shown here is derived from an EMBL/GenBank/DDBJ whole genome shotgun (WGS) entry which is preliminary data.</text>
</comment>
<gene>
    <name evidence="2" type="ORF">DN757_17515</name>
</gene>
<dbReference type="EMBL" id="QKWW01000048">
    <property type="protein sequence ID" value="PZT54328.1"/>
    <property type="molecule type" value="Genomic_DNA"/>
</dbReference>
<dbReference type="InterPro" id="IPR053521">
    <property type="entry name" value="McjB-like"/>
</dbReference>
<dbReference type="InterPro" id="IPR032708">
    <property type="entry name" value="McjB_C"/>
</dbReference>
<dbReference type="AlphaFoldDB" id="A0A2W6NH14"/>
<evidence type="ECO:0000259" key="1">
    <source>
        <dbReference type="Pfam" id="PF13471"/>
    </source>
</evidence>
<proteinExistence type="predicted"/>